<dbReference type="EMBL" id="JANVFU010000018">
    <property type="protein sequence ID" value="KAJ3739561.1"/>
    <property type="molecule type" value="Genomic_DNA"/>
</dbReference>
<reference evidence="2 3" key="1">
    <citation type="journal article" date="2023" name="Proc. Natl. Acad. Sci. U.S.A.">
        <title>A global phylogenomic analysis of the shiitake genus Lentinula.</title>
        <authorList>
            <person name="Sierra-Patev S."/>
            <person name="Min B."/>
            <person name="Naranjo-Ortiz M."/>
            <person name="Looney B."/>
            <person name="Konkel Z."/>
            <person name="Slot J.C."/>
            <person name="Sakamoto Y."/>
            <person name="Steenwyk J.L."/>
            <person name="Rokas A."/>
            <person name="Carro J."/>
            <person name="Camarero S."/>
            <person name="Ferreira P."/>
            <person name="Molpeceres G."/>
            <person name="Ruiz-Duenas F.J."/>
            <person name="Serrano A."/>
            <person name="Henrissat B."/>
            <person name="Drula E."/>
            <person name="Hughes K.W."/>
            <person name="Mata J.L."/>
            <person name="Ishikawa N.K."/>
            <person name="Vargas-Isla R."/>
            <person name="Ushijima S."/>
            <person name="Smith C.A."/>
            <person name="Donoghue J."/>
            <person name="Ahrendt S."/>
            <person name="Andreopoulos W."/>
            <person name="He G."/>
            <person name="LaButti K."/>
            <person name="Lipzen A."/>
            <person name="Ng V."/>
            <person name="Riley R."/>
            <person name="Sandor L."/>
            <person name="Barry K."/>
            <person name="Martinez A.T."/>
            <person name="Xiao Y."/>
            <person name="Gibbons J.G."/>
            <person name="Terashima K."/>
            <person name="Grigoriev I.V."/>
            <person name="Hibbett D."/>
        </authorList>
    </citation>
    <scope>NUCLEOTIDE SEQUENCE [LARGE SCALE GENOMIC DNA]</scope>
    <source>
        <strain evidence="2 3">TFB7810</strain>
    </source>
</reference>
<dbReference type="Pfam" id="PF18758">
    <property type="entry name" value="KDZ"/>
    <property type="match status" value="1"/>
</dbReference>
<comment type="caution">
    <text evidence="2">The sequence shown here is derived from an EMBL/GenBank/DDBJ whole genome shotgun (WGS) entry which is preliminary data.</text>
</comment>
<organism evidence="2 3">
    <name type="scientific">Lentinula detonsa</name>
    <dbReference type="NCBI Taxonomy" id="2804962"/>
    <lineage>
        <taxon>Eukaryota</taxon>
        <taxon>Fungi</taxon>
        <taxon>Dikarya</taxon>
        <taxon>Basidiomycota</taxon>
        <taxon>Agaricomycotina</taxon>
        <taxon>Agaricomycetes</taxon>
        <taxon>Agaricomycetidae</taxon>
        <taxon>Agaricales</taxon>
        <taxon>Marasmiineae</taxon>
        <taxon>Omphalotaceae</taxon>
        <taxon>Lentinula</taxon>
    </lineage>
</organism>
<dbReference type="InterPro" id="IPR040521">
    <property type="entry name" value="KDZ"/>
</dbReference>
<dbReference type="Proteomes" id="UP001142393">
    <property type="component" value="Unassembled WGS sequence"/>
</dbReference>
<feature type="coiled-coil region" evidence="1">
    <location>
        <begin position="195"/>
        <end position="222"/>
    </location>
</feature>
<keyword evidence="1" id="KW-0175">Coiled coil</keyword>
<dbReference type="PANTHER" id="PTHR33096">
    <property type="entry name" value="CXC2 DOMAIN-CONTAINING PROTEIN"/>
    <property type="match status" value="1"/>
</dbReference>
<protein>
    <submittedName>
        <fullName evidence="2">Uncharacterized protein</fullName>
    </submittedName>
</protein>
<keyword evidence="3" id="KW-1185">Reference proteome</keyword>
<evidence type="ECO:0000313" key="3">
    <source>
        <dbReference type="Proteomes" id="UP001142393"/>
    </source>
</evidence>
<evidence type="ECO:0000313" key="2">
    <source>
        <dbReference type="EMBL" id="KAJ3739561.1"/>
    </source>
</evidence>
<evidence type="ECO:0000256" key="1">
    <source>
        <dbReference type="SAM" id="Coils"/>
    </source>
</evidence>
<dbReference type="AlphaFoldDB" id="A0A9W8NRL7"/>
<accession>A0A9W8NRL7</accession>
<name>A0A9W8NRL7_9AGAR</name>
<proteinExistence type="predicted"/>
<sequence>MPEKASRARYHGRKSTNVVEKEDDDCCEDGLRVPKSVLDGCLSSFTAADEARVKGSTQFFDVTAQMALLCRHDRPLWAVNMHTAGEGQHYTLALLASLFEHLPSCVKWGFLKPYMSRTTFAISIFHAFGHQWPCQIVYHPQKCIGYGLSDGRSKNLGKSAVEEVIRIRKSRDMLTEKVSHLREIIINPSTPTWDVATAELELQTAKESLSKVQAKLASKERALGERQRVQLRTLVKSTYINKRMNALALLTRIRERLRSRKFELDRLECSYRKQRSEQRVNDHTQDSVKRRDPTIASLARKYNQYCVELARLIEQRKATRNAVPPKAIDMDKLFSLDVDDDIWLDIGLGYDNNNDNNNDNTAPPLWLSNEKIREEMNIFFQVEIRKDRLRRLFVAWERAIVGIPATENLPEWGLSQGEMIRAREEQVFGGGIEQMEDAFDIEFEADADELLTEHLDSLRVTENYKESRRSIEL</sequence>
<gene>
    <name evidence="2" type="ORF">DFH05DRAFT_1537978</name>
</gene>
<dbReference type="PANTHER" id="PTHR33096:SF1">
    <property type="entry name" value="CXC1-LIKE CYSTEINE CLUSTER ASSOCIATED WITH KDZ TRANSPOSASES DOMAIN-CONTAINING PROTEIN"/>
    <property type="match status" value="1"/>
</dbReference>